<keyword evidence="1" id="KW-0812">Transmembrane</keyword>
<gene>
    <name evidence="2" type="ORF">A2890_01440</name>
</gene>
<protein>
    <submittedName>
        <fullName evidence="2">Uncharacterized protein</fullName>
    </submittedName>
</protein>
<comment type="caution">
    <text evidence="2">The sequence shown here is derived from an EMBL/GenBank/DDBJ whole genome shotgun (WGS) entry which is preliminary data.</text>
</comment>
<sequence>MWERFKAWWTIPEEREYGLRSWVEWFLLVAFLFVMGGIAIHFNNGWPLLLVIVAFVLFEIRHPWGDEMPG</sequence>
<feature type="transmembrane region" description="Helical" evidence="1">
    <location>
        <begin position="21"/>
        <end position="40"/>
    </location>
</feature>
<name>A0A1F4VSJ8_UNCKA</name>
<keyword evidence="1" id="KW-1133">Transmembrane helix</keyword>
<reference evidence="2 3" key="1">
    <citation type="journal article" date="2016" name="Nat. Commun.">
        <title>Thousands of microbial genomes shed light on interconnected biogeochemical processes in an aquifer system.</title>
        <authorList>
            <person name="Anantharaman K."/>
            <person name="Brown C.T."/>
            <person name="Hug L.A."/>
            <person name="Sharon I."/>
            <person name="Castelle C.J."/>
            <person name="Probst A.J."/>
            <person name="Thomas B.C."/>
            <person name="Singh A."/>
            <person name="Wilkins M.J."/>
            <person name="Karaoz U."/>
            <person name="Brodie E.L."/>
            <person name="Williams K.H."/>
            <person name="Hubbard S.S."/>
            <person name="Banfield J.F."/>
        </authorList>
    </citation>
    <scope>NUCLEOTIDE SEQUENCE [LARGE SCALE GENOMIC DNA]</scope>
</reference>
<accession>A0A1F4VSJ8</accession>
<organism evidence="2 3">
    <name type="scientific">candidate division WWE3 bacterium RIFCSPLOWO2_01_FULL_53_14</name>
    <dbReference type="NCBI Taxonomy" id="1802628"/>
    <lineage>
        <taxon>Bacteria</taxon>
        <taxon>Katanobacteria</taxon>
    </lineage>
</organism>
<evidence type="ECO:0000313" key="3">
    <source>
        <dbReference type="Proteomes" id="UP000176967"/>
    </source>
</evidence>
<keyword evidence="1" id="KW-0472">Membrane</keyword>
<dbReference type="AlphaFoldDB" id="A0A1F4VSJ8"/>
<evidence type="ECO:0000256" key="1">
    <source>
        <dbReference type="SAM" id="Phobius"/>
    </source>
</evidence>
<evidence type="ECO:0000313" key="2">
    <source>
        <dbReference type="EMBL" id="OGC60129.1"/>
    </source>
</evidence>
<dbReference type="EMBL" id="MEVL01000024">
    <property type="protein sequence ID" value="OGC60129.1"/>
    <property type="molecule type" value="Genomic_DNA"/>
</dbReference>
<dbReference type="Proteomes" id="UP000176967">
    <property type="component" value="Unassembled WGS sequence"/>
</dbReference>
<proteinExistence type="predicted"/>